<evidence type="ECO:0000256" key="2">
    <source>
        <dbReference type="ARBA" id="ARBA00034247"/>
    </source>
</evidence>
<keyword evidence="3" id="KW-1133">Transmembrane helix</keyword>
<protein>
    <recommendedName>
        <fullName evidence="1">diguanylate cyclase</fullName>
        <ecNumber evidence="1">2.7.7.65</ecNumber>
    </recommendedName>
</protein>
<organism evidence="5 6">
    <name type="scientific">Ferrimonas pelagia</name>
    <dbReference type="NCBI Taxonomy" id="1177826"/>
    <lineage>
        <taxon>Bacteria</taxon>
        <taxon>Pseudomonadati</taxon>
        <taxon>Pseudomonadota</taxon>
        <taxon>Gammaproteobacteria</taxon>
        <taxon>Alteromonadales</taxon>
        <taxon>Ferrimonadaceae</taxon>
        <taxon>Ferrimonas</taxon>
    </lineage>
</organism>
<dbReference type="InterPro" id="IPR000160">
    <property type="entry name" value="GGDEF_dom"/>
</dbReference>
<feature type="transmembrane region" description="Helical" evidence="3">
    <location>
        <begin position="172"/>
        <end position="192"/>
    </location>
</feature>
<keyword evidence="3" id="KW-0812">Transmembrane</keyword>
<comment type="catalytic activity">
    <reaction evidence="2">
        <text>2 GTP = 3',3'-c-di-GMP + 2 diphosphate</text>
        <dbReference type="Rhea" id="RHEA:24898"/>
        <dbReference type="ChEBI" id="CHEBI:33019"/>
        <dbReference type="ChEBI" id="CHEBI:37565"/>
        <dbReference type="ChEBI" id="CHEBI:58805"/>
        <dbReference type="EC" id="2.7.7.65"/>
    </reaction>
</comment>
<dbReference type="EMBL" id="BAABJZ010000015">
    <property type="protein sequence ID" value="GAA4879088.1"/>
    <property type="molecule type" value="Genomic_DNA"/>
</dbReference>
<evidence type="ECO:0000256" key="3">
    <source>
        <dbReference type="SAM" id="Phobius"/>
    </source>
</evidence>
<dbReference type="Pfam" id="PF00990">
    <property type="entry name" value="GGDEF"/>
    <property type="match status" value="1"/>
</dbReference>
<name>A0ABP9EKD8_9GAMM</name>
<dbReference type="PROSITE" id="PS50887">
    <property type="entry name" value="GGDEF"/>
    <property type="match status" value="1"/>
</dbReference>
<keyword evidence="3" id="KW-0472">Membrane</keyword>
<dbReference type="InterPro" id="IPR029787">
    <property type="entry name" value="Nucleotide_cyclase"/>
</dbReference>
<sequence length="573" mass="64289">MKNSLRMLIPVVMLTSLLVVSLGFLEIRFEQMLENNLENKLVRITRLTSVIFGHEIEENSAFDIDRFVDDFGSSLNLRITIINGDGYVVADSELNNSAIMQLGNHNERSEIHQARLESYGKSTRLSESLGIEFLYLAMPLSAINANGEFDEFVIRVASPMTLLNQQMQQLRIWGFSAGTAGIVLIFVLVMFFNRLIDRQANASRQDLESKVQGRTHELMMMQQLGGLMTACTSIESACKVVEPIFAQLLPQCRGTITMLKASRNRLDVVYHWGQRMIEGEWYGRDECWALLKGHTHMSQESQLVIPCNHTQLKDEGFEMCIPLLAQGETLGVMHLHFVNESDMLTGRSLAESLSEQIGLALANIQLRDNLSQQAVRDPLTGLFNRRHLMEVLEHQIAQSSRFNKPLSLLMLDIDHFKRFNDTFGHDAGDYVLKQVCQELKTSARKADLVCRYGGEELCILCPETDITQAQELAERLLIRIGAQELIHSGQSLGRVTVSGGIACNEGSEISVEALIKQSDDALYRAKENGRNRVELANQPTLDAVTDAPEPANNTTRFPVITEHHDDKAIKTSA</sequence>
<dbReference type="SMART" id="SM00267">
    <property type="entry name" value="GGDEF"/>
    <property type="match status" value="1"/>
</dbReference>
<proteinExistence type="predicted"/>
<evidence type="ECO:0000313" key="6">
    <source>
        <dbReference type="Proteomes" id="UP001499988"/>
    </source>
</evidence>
<comment type="caution">
    <text evidence="5">The sequence shown here is derived from an EMBL/GenBank/DDBJ whole genome shotgun (WGS) entry which is preliminary data.</text>
</comment>
<dbReference type="InterPro" id="IPR043128">
    <property type="entry name" value="Rev_trsase/Diguanyl_cyclase"/>
</dbReference>
<reference evidence="6" key="1">
    <citation type="journal article" date="2019" name="Int. J. Syst. Evol. Microbiol.">
        <title>The Global Catalogue of Microorganisms (GCM) 10K type strain sequencing project: providing services to taxonomists for standard genome sequencing and annotation.</title>
        <authorList>
            <consortium name="The Broad Institute Genomics Platform"/>
            <consortium name="The Broad Institute Genome Sequencing Center for Infectious Disease"/>
            <person name="Wu L."/>
            <person name="Ma J."/>
        </authorList>
    </citation>
    <scope>NUCLEOTIDE SEQUENCE [LARGE SCALE GENOMIC DNA]</scope>
    <source>
        <strain evidence="6">JCM 18401</strain>
    </source>
</reference>
<gene>
    <name evidence="5" type="ORF">GCM10023333_11110</name>
</gene>
<dbReference type="InterPro" id="IPR029016">
    <property type="entry name" value="GAF-like_dom_sf"/>
</dbReference>
<feature type="domain" description="GGDEF" evidence="4">
    <location>
        <begin position="404"/>
        <end position="538"/>
    </location>
</feature>
<evidence type="ECO:0000313" key="5">
    <source>
        <dbReference type="EMBL" id="GAA4879088.1"/>
    </source>
</evidence>
<dbReference type="SUPFAM" id="SSF55073">
    <property type="entry name" value="Nucleotide cyclase"/>
    <property type="match status" value="1"/>
</dbReference>
<dbReference type="PANTHER" id="PTHR45138:SF9">
    <property type="entry name" value="DIGUANYLATE CYCLASE DGCM-RELATED"/>
    <property type="match status" value="1"/>
</dbReference>
<evidence type="ECO:0000259" key="4">
    <source>
        <dbReference type="PROSITE" id="PS50887"/>
    </source>
</evidence>
<dbReference type="RefSeq" id="WP_345334222.1">
    <property type="nucleotide sequence ID" value="NZ_BAABJZ010000015.1"/>
</dbReference>
<dbReference type="PANTHER" id="PTHR45138">
    <property type="entry name" value="REGULATORY COMPONENTS OF SENSORY TRANSDUCTION SYSTEM"/>
    <property type="match status" value="1"/>
</dbReference>
<accession>A0ABP9EKD8</accession>
<keyword evidence="6" id="KW-1185">Reference proteome</keyword>
<dbReference type="Gene3D" id="3.30.450.40">
    <property type="match status" value="1"/>
</dbReference>
<dbReference type="Gene3D" id="3.30.70.270">
    <property type="match status" value="1"/>
</dbReference>
<dbReference type="EC" id="2.7.7.65" evidence="1"/>
<evidence type="ECO:0000256" key="1">
    <source>
        <dbReference type="ARBA" id="ARBA00012528"/>
    </source>
</evidence>
<dbReference type="SUPFAM" id="SSF55781">
    <property type="entry name" value="GAF domain-like"/>
    <property type="match status" value="1"/>
</dbReference>
<dbReference type="CDD" id="cd01949">
    <property type="entry name" value="GGDEF"/>
    <property type="match status" value="1"/>
</dbReference>
<dbReference type="NCBIfam" id="TIGR00254">
    <property type="entry name" value="GGDEF"/>
    <property type="match status" value="1"/>
</dbReference>
<dbReference type="InterPro" id="IPR050469">
    <property type="entry name" value="Diguanylate_Cyclase"/>
</dbReference>
<dbReference type="Proteomes" id="UP001499988">
    <property type="component" value="Unassembled WGS sequence"/>
</dbReference>